<keyword evidence="1" id="KW-0732">Signal</keyword>
<gene>
    <name evidence="2" type="ORF">Ldro_0168</name>
</gene>
<protein>
    <recommendedName>
        <fullName evidence="4">Transmembrane protein</fullName>
    </recommendedName>
</protein>
<reference evidence="2 3" key="1">
    <citation type="submission" date="2015-11" db="EMBL/GenBank/DDBJ databases">
        <title>Genomic analysis of 38 Legionella species identifies large and diverse effector repertoires.</title>
        <authorList>
            <person name="Burstein D."/>
            <person name="Amaro F."/>
            <person name="Zusman T."/>
            <person name="Lifshitz Z."/>
            <person name="Cohen O."/>
            <person name="Gilbert J.A."/>
            <person name="Pupko T."/>
            <person name="Shuman H.A."/>
            <person name="Segal G."/>
        </authorList>
    </citation>
    <scope>NUCLEOTIDE SEQUENCE [LARGE SCALE GENOMIC DNA]</scope>
    <source>
        <strain evidence="2 3">ATCC 700990</strain>
    </source>
</reference>
<dbReference type="EMBL" id="LNXY01000001">
    <property type="protein sequence ID" value="KTC93818.1"/>
    <property type="molecule type" value="Genomic_DNA"/>
</dbReference>
<dbReference type="RefSeq" id="WP_058494526.1">
    <property type="nucleotide sequence ID" value="NZ_CAAAIU010000006.1"/>
</dbReference>
<dbReference type="OrthoDB" id="5646369at2"/>
<evidence type="ECO:0000313" key="2">
    <source>
        <dbReference type="EMBL" id="KTC93818.1"/>
    </source>
</evidence>
<evidence type="ECO:0008006" key="4">
    <source>
        <dbReference type="Google" id="ProtNLM"/>
    </source>
</evidence>
<dbReference type="STRING" id="1212489.Ldro_0168"/>
<feature type="signal peptide" evidence="1">
    <location>
        <begin position="1"/>
        <end position="22"/>
    </location>
</feature>
<evidence type="ECO:0000313" key="3">
    <source>
        <dbReference type="Proteomes" id="UP000054736"/>
    </source>
</evidence>
<accession>A0A0W0TE11</accession>
<dbReference type="Proteomes" id="UP000054736">
    <property type="component" value="Unassembled WGS sequence"/>
</dbReference>
<keyword evidence="3" id="KW-1185">Reference proteome</keyword>
<proteinExistence type="predicted"/>
<evidence type="ECO:0000256" key="1">
    <source>
        <dbReference type="SAM" id="SignalP"/>
    </source>
</evidence>
<sequence>MNKFLRLFSLIISLFFIFKTHATIDTKSLIEVTDKNNPQCVEFYTYQNKLFCSTKPFNSSAINPNIKHYETQTIVFDNRPWQAVWGEKTATITTVEYVPAGDDINQWKELVTSQFIPGIQNKITLRQYVEATVLQLKQSGISPIINIIEESPQQIIFEFIIPTPNHLKQDELQIVRKANDGFYIVHYVIKSSDMGKENRQKWIRNLQKSHIN</sequence>
<organism evidence="2 3">
    <name type="scientific">Legionella drozanskii LLAP-1</name>
    <dbReference type="NCBI Taxonomy" id="1212489"/>
    <lineage>
        <taxon>Bacteria</taxon>
        <taxon>Pseudomonadati</taxon>
        <taxon>Pseudomonadota</taxon>
        <taxon>Gammaproteobacteria</taxon>
        <taxon>Legionellales</taxon>
        <taxon>Legionellaceae</taxon>
        <taxon>Legionella</taxon>
    </lineage>
</organism>
<dbReference type="PATRIC" id="fig|1212489.4.peg.169"/>
<comment type="caution">
    <text evidence="2">The sequence shown here is derived from an EMBL/GenBank/DDBJ whole genome shotgun (WGS) entry which is preliminary data.</text>
</comment>
<feature type="chain" id="PRO_5006912901" description="Transmembrane protein" evidence="1">
    <location>
        <begin position="23"/>
        <end position="212"/>
    </location>
</feature>
<name>A0A0W0TE11_9GAMM</name>
<dbReference type="AlphaFoldDB" id="A0A0W0TE11"/>